<feature type="signal peptide" evidence="3">
    <location>
        <begin position="1"/>
        <end position="25"/>
    </location>
</feature>
<dbReference type="PANTHER" id="PTHR33619">
    <property type="entry name" value="POLYSACCHARIDE EXPORT PROTEIN GFCE-RELATED"/>
    <property type="match status" value="1"/>
</dbReference>
<evidence type="ECO:0000313" key="9">
    <source>
        <dbReference type="Proteomes" id="UP000818603"/>
    </source>
</evidence>
<dbReference type="InterPro" id="IPR017477">
    <property type="entry name" value="PEP-CTERM_polysacc_export"/>
</dbReference>
<dbReference type="Pfam" id="PF02563">
    <property type="entry name" value="Poly_export"/>
    <property type="match status" value="1"/>
</dbReference>
<dbReference type="InterPro" id="IPR003715">
    <property type="entry name" value="Poly_export_N"/>
</dbReference>
<dbReference type="PANTHER" id="PTHR33619:SF3">
    <property type="entry name" value="POLYSACCHARIDE EXPORT PROTEIN GFCE-RELATED"/>
    <property type="match status" value="1"/>
</dbReference>
<keyword evidence="1 3" id="KW-0732">Signal</keyword>
<keyword evidence="9" id="KW-1185">Reference proteome</keyword>
<sequence>MTSMKFFVSKLGAALLLLLVAACSSTPPGSISDSLGRGPIPGQGPGQASQAAVQQQSQGTLLQASPEYLIGPLDELNIFVWRAPELSGDVTVRPDGRISTPLVQDMQAAGKSPTQLAVDLQRQLSEYVRNPEVTVSVKKFSSTFDQQVRVLGEAQRPVALPYQAGMTVLDVMVAVGGLTEFAAGNKAVLIRGQGENKRSYRLQLDDLMRRADVKANVPVLPGDVILIPESIF</sequence>
<reference evidence="6" key="1">
    <citation type="journal article" date="2014" name="Int. J. Syst. Evol. Microbiol.">
        <title>Complete genome sequence of Corynebacterium casei LMG S-19264T (=DSM 44701T), isolated from a smear-ripened cheese.</title>
        <authorList>
            <consortium name="US DOE Joint Genome Institute (JGI-PGF)"/>
            <person name="Walter F."/>
            <person name="Albersmeier A."/>
            <person name="Kalinowski J."/>
            <person name="Ruckert C."/>
        </authorList>
    </citation>
    <scope>NUCLEOTIDE SEQUENCE</scope>
    <source>
        <strain evidence="6">CGMCC 1.14984</strain>
    </source>
</reference>
<reference evidence="7 9" key="2">
    <citation type="submission" date="2020-02" db="EMBL/GenBank/DDBJ databases">
        <title>Genome sequence of Parvularcula flava strain NH6-79.</title>
        <authorList>
            <person name="Abdul Karim M.H."/>
            <person name="Lam M.Q."/>
            <person name="Chen S.J."/>
            <person name="Yahya A."/>
            <person name="Shahir S."/>
            <person name="Shamsir M.S."/>
            <person name="Chong C.S."/>
        </authorList>
    </citation>
    <scope>NUCLEOTIDE SEQUENCE [LARGE SCALE GENOMIC DNA]</scope>
    <source>
        <strain evidence="7 9">NH6-79</strain>
    </source>
</reference>
<name>A0A8J3A0U4_9PROT</name>
<comment type="caution">
    <text evidence="6">The sequence shown here is derived from an EMBL/GenBank/DDBJ whole genome shotgun (WGS) entry which is preliminary data.</text>
</comment>
<evidence type="ECO:0000256" key="2">
    <source>
        <dbReference type="SAM" id="MobiDB-lite"/>
    </source>
</evidence>
<evidence type="ECO:0000313" key="8">
    <source>
        <dbReference type="Proteomes" id="UP000621856"/>
    </source>
</evidence>
<dbReference type="Gene3D" id="3.10.560.10">
    <property type="entry name" value="Outer membrane lipoprotein wza domain like"/>
    <property type="match status" value="1"/>
</dbReference>
<gene>
    <name evidence="7" type="ORF">FF098_003335</name>
    <name evidence="6" type="ORF">GCM10011355_06750</name>
</gene>
<evidence type="ECO:0000256" key="3">
    <source>
        <dbReference type="SAM" id="SignalP"/>
    </source>
</evidence>
<protein>
    <submittedName>
        <fullName evidence="7">Polysaccharide export protein</fullName>
    </submittedName>
</protein>
<dbReference type="Pfam" id="PF10531">
    <property type="entry name" value="SLBB"/>
    <property type="match status" value="1"/>
</dbReference>
<feature type="compositionally biased region" description="Low complexity" evidence="2">
    <location>
        <begin position="46"/>
        <end position="56"/>
    </location>
</feature>
<dbReference type="InterPro" id="IPR019554">
    <property type="entry name" value="Soluble_ligand-bd"/>
</dbReference>
<accession>A0A8J3A0U4</accession>
<dbReference type="Proteomes" id="UP000621856">
    <property type="component" value="Unassembled WGS sequence"/>
</dbReference>
<dbReference type="EMBL" id="BMGZ01000001">
    <property type="protein sequence ID" value="GGH93878.1"/>
    <property type="molecule type" value="Genomic_DNA"/>
</dbReference>
<feature type="chain" id="PRO_5035281184" evidence="3">
    <location>
        <begin position="26"/>
        <end position="232"/>
    </location>
</feature>
<feature type="domain" description="Soluble ligand binding" evidence="5">
    <location>
        <begin position="148"/>
        <end position="194"/>
    </location>
</feature>
<evidence type="ECO:0000259" key="5">
    <source>
        <dbReference type="Pfam" id="PF10531"/>
    </source>
</evidence>
<dbReference type="PROSITE" id="PS51257">
    <property type="entry name" value="PROKAR_LIPOPROTEIN"/>
    <property type="match status" value="1"/>
</dbReference>
<evidence type="ECO:0000313" key="6">
    <source>
        <dbReference type="EMBL" id="GGH93878.1"/>
    </source>
</evidence>
<proteinExistence type="predicted"/>
<dbReference type="InterPro" id="IPR049712">
    <property type="entry name" value="Poly_export"/>
</dbReference>
<dbReference type="Proteomes" id="UP000818603">
    <property type="component" value="Unassembled WGS sequence"/>
</dbReference>
<dbReference type="EMBL" id="VCJR02000001">
    <property type="protein sequence ID" value="NHK26941.1"/>
    <property type="molecule type" value="Genomic_DNA"/>
</dbReference>
<organism evidence="6 8">
    <name type="scientific">Aquisalinus luteolus</name>
    <dbReference type="NCBI Taxonomy" id="1566827"/>
    <lineage>
        <taxon>Bacteria</taxon>
        <taxon>Pseudomonadati</taxon>
        <taxon>Pseudomonadota</taxon>
        <taxon>Alphaproteobacteria</taxon>
        <taxon>Parvularculales</taxon>
        <taxon>Parvularculaceae</taxon>
        <taxon>Aquisalinus</taxon>
    </lineage>
</organism>
<evidence type="ECO:0000259" key="4">
    <source>
        <dbReference type="Pfam" id="PF02563"/>
    </source>
</evidence>
<dbReference type="AlphaFoldDB" id="A0A8J3A0U4"/>
<feature type="domain" description="Polysaccharide export protein N-terminal" evidence="4">
    <location>
        <begin position="63"/>
        <end position="138"/>
    </location>
</feature>
<evidence type="ECO:0000256" key="1">
    <source>
        <dbReference type="ARBA" id="ARBA00022729"/>
    </source>
</evidence>
<reference evidence="6" key="3">
    <citation type="submission" date="2020-09" db="EMBL/GenBank/DDBJ databases">
        <authorList>
            <person name="Sun Q."/>
            <person name="Zhou Y."/>
        </authorList>
    </citation>
    <scope>NUCLEOTIDE SEQUENCE</scope>
    <source>
        <strain evidence="6">CGMCC 1.14984</strain>
    </source>
</reference>
<feature type="region of interest" description="Disordered" evidence="2">
    <location>
        <begin position="30"/>
        <end position="56"/>
    </location>
</feature>
<dbReference type="GO" id="GO:0015159">
    <property type="term" value="F:polysaccharide transmembrane transporter activity"/>
    <property type="evidence" value="ECO:0007669"/>
    <property type="project" value="InterPro"/>
</dbReference>
<evidence type="ECO:0000313" key="7">
    <source>
        <dbReference type="EMBL" id="NHK26941.1"/>
    </source>
</evidence>
<dbReference type="NCBIfam" id="TIGR03027">
    <property type="entry name" value="pepcterm_export"/>
    <property type="match status" value="1"/>
</dbReference>
<dbReference type="Gene3D" id="3.30.1950.10">
    <property type="entry name" value="wza like domain"/>
    <property type="match status" value="1"/>
</dbReference>